<dbReference type="SUPFAM" id="SSF52540">
    <property type="entry name" value="P-loop containing nucleoside triphosphate hydrolases"/>
    <property type="match status" value="1"/>
</dbReference>
<dbReference type="EMBL" id="CP036280">
    <property type="protein sequence ID" value="QDU72132.1"/>
    <property type="molecule type" value="Genomic_DNA"/>
</dbReference>
<dbReference type="Gene3D" id="3.40.50.300">
    <property type="entry name" value="P-loop containing nucleotide triphosphate hydrolases"/>
    <property type="match status" value="1"/>
</dbReference>
<evidence type="ECO:0000256" key="3">
    <source>
        <dbReference type="ARBA" id="ARBA00022679"/>
    </source>
</evidence>
<dbReference type="EC" id="2.7.10.2" evidence="2"/>
<dbReference type="GO" id="GO:0005886">
    <property type="term" value="C:plasma membrane"/>
    <property type="evidence" value="ECO:0007669"/>
    <property type="project" value="TreeGrafter"/>
</dbReference>
<evidence type="ECO:0000259" key="10">
    <source>
        <dbReference type="Pfam" id="PF13614"/>
    </source>
</evidence>
<evidence type="ECO:0000256" key="9">
    <source>
        <dbReference type="SAM" id="MobiDB-lite"/>
    </source>
</evidence>
<evidence type="ECO:0000313" key="11">
    <source>
        <dbReference type="EMBL" id="QDU72132.1"/>
    </source>
</evidence>
<evidence type="ECO:0000256" key="8">
    <source>
        <dbReference type="ARBA" id="ARBA00051245"/>
    </source>
</evidence>
<evidence type="ECO:0000256" key="6">
    <source>
        <dbReference type="ARBA" id="ARBA00022840"/>
    </source>
</evidence>
<keyword evidence="5 11" id="KW-0418">Kinase</keyword>
<evidence type="ECO:0000256" key="1">
    <source>
        <dbReference type="ARBA" id="ARBA00007316"/>
    </source>
</evidence>
<reference evidence="11 12" key="1">
    <citation type="submission" date="2019-02" db="EMBL/GenBank/DDBJ databases">
        <title>Deep-cultivation of Planctomycetes and their phenomic and genomic characterization uncovers novel biology.</title>
        <authorList>
            <person name="Wiegand S."/>
            <person name="Jogler M."/>
            <person name="Boedeker C."/>
            <person name="Pinto D."/>
            <person name="Vollmers J."/>
            <person name="Rivas-Marin E."/>
            <person name="Kohn T."/>
            <person name="Peeters S.H."/>
            <person name="Heuer A."/>
            <person name="Rast P."/>
            <person name="Oberbeckmann S."/>
            <person name="Bunk B."/>
            <person name="Jeske O."/>
            <person name="Meyerdierks A."/>
            <person name="Storesund J.E."/>
            <person name="Kallscheuer N."/>
            <person name="Luecker S."/>
            <person name="Lage O.M."/>
            <person name="Pohl T."/>
            <person name="Merkel B.J."/>
            <person name="Hornburger P."/>
            <person name="Mueller R.-W."/>
            <person name="Bruemmer F."/>
            <person name="Labrenz M."/>
            <person name="Spormann A.M."/>
            <person name="Op den Camp H."/>
            <person name="Overmann J."/>
            <person name="Amann R."/>
            <person name="Jetten M.S.M."/>
            <person name="Mascher T."/>
            <person name="Medema M.H."/>
            <person name="Devos D.P."/>
            <person name="Kaster A.-K."/>
            <person name="Ovreas L."/>
            <person name="Rohde M."/>
            <person name="Galperin M.Y."/>
            <person name="Jogler C."/>
        </authorList>
    </citation>
    <scope>NUCLEOTIDE SEQUENCE [LARGE SCALE GENOMIC DNA]</scope>
    <source>
        <strain evidence="11 12">Pan265</strain>
    </source>
</reference>
<name>A0A518BYS1_9BACT</name>
<keyword evidence="4" id="KW-0547">Nucleotide-binding</keyword>
<dbReference type="Proteomes" id="UP000320386">
    <property type="component" value="Chromosome"/>
</dbReference>
<feature type="compositionally biased region" description="Low complexity" evidence="9">
    <location>
        <begin position="32"/>
        <end position="49"/>
    </location>
</feature>
<comment type="similarity">
    <text evidence="1">Belongs to the CpsD/CapB family.</text>
</comment>
<comment type="catalytic activity">
    <reaction evidence="8">
        <text>L-tyrosyl-[protein] + ATP = O-phospho-L-tyrosyl-[protein] + ADP + H(+)</text>
        <dbReference type="Rhea" id="RHEA:10596"/>
        <dbReference type="Rhea" id="RHEA-COMP:10136"/>
        <dbReference type="Rhea" id="RHEA-COMP:20101"/>
        <dbReference type="ChEBI" id="CHEBI:15378"/>
        <dbReference type="ChEBI" id="CHEBI:30616"/>
        <dbReference type="ChEBI" id="CHEBI:46858"/>
        <dbReference type="ChEBI" id="CHEBI:61978"/>
        <dbReference type="ChEBI" id="CHEBI:456216"/>
        <dbReference type="EC" id="2.7.10.2"/>
    </reaction>
</comment>
<evidence type="ECO:0000256" key="2">
    <source>
        <dbReference type="ARBA" id="ARBA00011903"/>
    </source>
</evidence>
<keyword evidence="7" id="KW-0829">Tyrosine-protein kinase</keyword>
<keyword evidence="3 11" id="KW-0808">Transferase</keyword>
<evidence type="ECO:0000256" key="5">
    <source>
        <dbReference type="ARBA" id="ARBA00022777"/>
    </source>
</evidence>
<dbReference type="InterPro" id="IPR005702">
    <property type="entry name" value="Wzc-like_C"/>
</dbReference>
<protein>
    <recommendedName>
        <fullName evidence="2">non-specific protein-tyrosine kinase</fullName>
        <ecNumber evidence="2">2.7.10.2</ecNumber>
    </recommendedName>
</protein>
<feature type="region of interest" description="Disordered" evidence="9">
    <location>
        <begin position="21"/>
        <end position="61"/>
    </location>
</feature>
<evidence type="ECO:0000256" key="7">
    <source>
        <dbReference type="ARBA" id="ARBA00023137"/>
    </source>
</evidence>
<dbReference type="CDD" id="cd05387">
    <property type="entry name" value="BY-kinase"/>
    <property type="match status" value="1"/>
</dbReference>
<dbReference type="AlphaFoldDB" id="A0A518BYS1"/>
<proteinExistence type="inferred from homology"/>
<feature type="domain" description="AAA" evidence="10">
    <location>
        <begin position="155"/>
        <end position="286"/>
    </location>
</feature>
<keyword evidence="12" id="KW-1185">Reference proteome</keyword>
<dbReference type="InterPro" id="IPR027417">
    <property type="entry name" value="P-loop_NTPase"/>
</dbReference>
<evidence type="ECO:0000256" key="4">
    <source>
        <dbReference type="ARBA" id="ARBA00022741"/>
    </source>
</evidence>
<dbReference type="PANTHER" id="PTHR32309">
    <property type="entry name" value="TYROSINE-PROTEIN KINASE"/>
    <property type="match status" value="1"/>
</dbReference>
<dbReference type="GO" id="GO:0004715">
    <property type="term" value="F:non-membrane spanning protein tyrosine kinase activity"/>
    <property type="evidence" value="ECO:0007669"/>
    <property type="project" value="UniProtKB-EC"/>
</dbReference>
<gene>
    <name evidence="11" type="primary">ywqD</name>
    <name evidence="11" type="ORF">Pan265_19950</name>
</gene>
<keyword evidence="6" id="KW-0067">ATP-binding</keyword>
<organism evidence="11 12">
    <name type="scientific">Mucisphaera calidilacus</name>
    <dbReference type="NCBI Taxonomy" id="2527982"/>
    <lineage>
        <taxon>Bacteria</taxon>
        <taxon>Pseudomonadati</taxon>
        <taxon>Planctomycetota</taxon>
        <taxon>Phycisphaerae</taxon>
        <taxon>Phycisphaerales</taxon>
        <taxon>Phycisphaeraceae</taxon>
        <taxon>Mucisphaera</taxon>
    </lineage>
</organism>
<feature type="compositionally biased region" description="Basic and acidic residues" evidence="9">
    <location>
        <begin position="21"/>
        <end position="30"/>
    </location>
</feature>
<dbReference type="InterPro" id="IPR050445">
    <property type="entry name" value="Bact_polysacc_biosynth/exp"/>
</dbReference>
<sequence length="341" mass="35884">MDGSKNGDTIVGYIFDALKRSGQDGAKRSEQAPPAASAPSEPVAPTPAADGPSTEASPGPFAALLSDQDLTEGLDGGSGYASDVSAEEASFGPIGVIGQEHTSGSSAFDDRMVVATNPGARAAEEYRLIRTSLLARWEQKRNLVHTVTSAMPKEGKTITSLNLGLSLAELSERSTIVIEADLRLPSFESMLNVGATAGLLACLRGESSLENAIVRVPGTSLSVITAGGRAGRQAVGLIGSEKMKMLLGQLRSRFDHVIIDTPPVLDLADAGILGGISDEVLMVARMRHTPGPLIEQAVRVLQSYHTPIGGLIATDQEAAVGSYQYAYAYRYRYTEQLREAA</sequence>
<dbReference type="PANTHER" id="PTHR32309:SF13">
    <property type="entry name" value="FERRIC ENTEROBACTIN TRANSPORT PROTEIN FEPE"/>
    <property type="match status" value="1"/>
</dbReference>
<dbReference type="Pfam" id="PF13614">
    <property type="entry name" value="AAA_31"/>
    <property type="match status" value="1"/>
</dbReference>
<evidence type="ECO:0000313" key="12">
    <source>
        <dbReference type="Proteomes" id="UP000320386"/>
    </source>
</evidence>
<accession>A0A518BYS1</accession>
<dbReference type="KEGG" id="mcad:Pan265_19950"/>
<dbReference type="InterPro" id="IPR025669">
    <property type="entry name" value="AAA_dom"/>
</dbReference>